<evidence type="ECO:0000256" key="2">
    <source>
        <dbReference type="ARBA" id="ARBA00004141"/>
    </source>
</evidence>
<keyword evidence="10" id="KW-1003">Cell membrane</keyword>
<keyword evidence="5 10" id="KW-0812">Transmembrane</keyword>
<keyword evidence="12" id="KW-1185">Reference proteome</keyword>
<name>A0A170ZTJ8_9BACT</name>
<gene>
    <name evidence="10" type="primary">nuoK</name>
    <name evidence="11" type="ORF">PJIAN_3315</name>
</gene>
<dbReference type="PANTHER" id="PTHR11434">
    <property type="entry name" value="NADH-UBIQUINONE OXIDOREDUCTASE SUBUNIT ND4L"/>
    <property type="match status" value="1"/>
</dbReference>
<comment type="function">
    <text evidence="1">NDH-1 shuttles electrons from NADH, via FMN and iron-sulfur (Fe-S) centers, to quinones in the respiratory chain. The immediate electron acceptor for the enzyme in this species is believed to be ubiquinone. Couples the redox reaction to proton translocation (for every two electrons transferred, four hydrogen ions are translocated across the cytoplasmic membrane), and thus conserves the redox energy in a proton gradient.</text>
</comment>
<dbReference type="Gene3D" id="1.10.287.3510">
    <property type="match status" value="1"/>
</dbReference>
<reference evidence="12" key="2">
    <citation type="journal article" date="2017" name="Genome Announc.">
        <title>Draft genome sequence of Paludibacter jiangxiensis NM7(T), a propionate-producing fermentative bacterium.</title>
        <authorList>
            <person name="Qiu Y.-L."/>
            <person name="Tourlousse D.M."/>
            <person name="Matsuura N."/>
            <person name="Ohashi A."/>
            <person name="Sekiguchi Y."/>
        </authorList>
    </citation>
    <scope>NUCLEOTIDE SEQUENCE [LARGE SCALE GENOMIC DNA]</scope>
    <source>
        <strain evidence="12">NM7</strain>
    </source>
</reference>
<dbReference type="AlphaFoldDB" id="A0A170ZTJ8"/>
<dbReference type="GO" id="GO:0042773">
    <property type="term" value="P:ATP synthesis coupled electron transport"/>
    <property type="evidence" value="ECO:0007669"/>
    <property type="project" value="InterPro"/>
</dbReference>
<keyword evidence="7 10" id="KW-1278">Translocase</keyword>
<evidence type="ECO:0000256" key="8">
    <source>
        <dbReference type="ARBA" id="ARBA00022989"/>
    </source>
</evidence>
<evidence type="ECO:0000256" key="10">
    <source>
        <dbReference type="HAMAP-Rule" id="MF_01456"/>
    </source>
</evidence>
<comment type="subcellular location">
    <subcellularLocation>
        <location evidence="10">Cell membrane</location>
        <topology evidence="10">Multi-pass membrane protein</topology>
    </subcellularLocation>
    <subcellularLocation>
        <location evidence="2">Membrane</location>
        <topology evidence="2">Multi-pass membrane protein</topology>
    </subcellularLocation>
</comment>
<comment type="caution">
    <text evidence="11">The sequence shown here is derived from an EMBL/GenBank/DDBJ whole genome shotgun (WGS) entry which is preliminary data.</text>
</comment>
<dbReference type="InterPro" id="IPR039428">
    <property type="entry name" value="NUOK/Mnh_C1-like"/>
</dbReference>
<comment type="similarity">
    <text evidence="3 10">Belongs to the complex I subunit 4L family.</text>
</comment>
<evidence type="ECO:0000256" key="1">
    <source>
        <dbReference type="ARBA" id="ARBA00002378"/>
    </source>
</evidence>
<dbReference type="FunFam" id="1.10.287.3510:FF:000001">
    <property type="entry name" value="NADH-quinone oxidoreductase subunit K"/>
    <property type="match status" value="1"/>
</dbReference>
<evidence type="ECO:0000313" key="11">
    <source>
        <dbReference type="EMBL" id="GAT63003.1"/>
    </source>
</evidence>
<accession>A0A170ZTJ8</accession>
<dbReference type="STRING" id="681398.PJIAN_3315"/>
<comment type="catalytic activity">
    <reaction evidence="10">
        <text>a quinone + NADH + 5 H(+)(in) = a quinol + NAD(+) + 4 H(+)(out)</text>
        <dbReference type="Rhea" id="RHEA:57888"/>
        <dbReference type="ChEBI" id="CHEBI:15378"/>
        <dbReference type="ChEBI" id="CHEBI:24646"/>
        <dbReference type="ChEBI" id="CHEBI:57540"/>
        <dbReference type="ChEBI" id="CHEBI:57945"/>
        <dbReference type="ChEBI" id="CHEBI:132124"/>
    </reaction>
</comment>
<dbReference type="OrthoDB" id="9810120at2"/>
<keyword evidence="9 10" id="KW-0472">Membrane</keyword>
<dbReference type="EMBL" id="BDCR01000003">
    <property type="protein sequence ID" value="GAT63003.1"/>
    <property type="molecule type" value="Genomic_DNA"/>
</dbReference>
<evidence type="ECO:0000256" key="6">
    <source>
        <dbReference type="ARBA" id="ARBA00022719"/>
    </source>
</evidence>
<dbReference type="GO" id="GO:0005886">
    <property type="term" value="C:plasma membrane"/>
    <property type="evidence" value="ECO:0007669"/>
    <property type="project" value="UniProtKB-SubCell"/>
</dbReference>
<comment type="subunit">
    <text evidence="10">NDH-1 is composed of 14 different subunits. Subunits NuoA, H, J, K, L, M, N constitute the membrane sector of the complex.</text>
</comment>
<sequence length="104" mass="12019">MEQVPLSHILILSSTLFFLGVYGFFSRRNLITMLMSVELILNSVNINFIAFNKYLFPHQLEGVFFTMFIIVVAAAEVSISIAIIINLYRRFKTIDIEDTTTMKY</sequence>
<dbReference type="RefSeq" id="WP_068703799.1">
    <property type="nucleotide sequence ID" value="NZ_BDCR01000003.1"/>
</dbReference>
<reference evidence="12" key="1">
    <citation type="submission" date="2016-04" db="EMBL/GenBank/DDBJ databases">
        <title>Draft genome sequence of Paludibacter jiangxiensis strain NM7.</title>
        <authorList>
            <person name="Qiu Y."/>
            <person name="Matsuura N."/>
            <person name="Ohashi A."/>
            <person name="Tourlousse M.D."/>
            <person name="Sekiguchi Y."/>
        </authorList>
    </citation>
    <scope>NUCLEOTIDE SEQUENCE [LARGE SCALE GENOMIC DNA]</scope>
    <source>
        <strain evidence="12">NM7</strain>
    </source>
</reference>
<proteinExistence type="inferred from homology"/>
<dbReference type="NCBIfam" id="NF004323">
    <property type="entry name" value="PRK05715.1-5"/>
    <property type="match status" value="1"/>
</dbReference>
<dbReference type="Pfam" id="PF00420">
    <property type="entry name" value="Oxidored_q2"/>
    <property type="match status" value="1"/>
</dbReference>
<keyword evidence="6 10" id="KW-0874">Quinone</keyword>
<comment type="function">
    <text evidence="10">NDH-1 shuttles electrons from NADH, via FMN and iron-sulfur (Fe-S) centers, to quinones in the respiratory chain. The immediate electron acceptor for the enzyme in this species is believed to be a menaquinone. Couples the redox reaction to proton translocation (for every two electrons transferred, four hydrogen ions are translocated across the cytoplasmic membrane), and thus conserves the redox energy in a proton gradient.</text>
</comment>
<feature type="transmembrane region" description="Helical" evidence="10">
    <location>
        <begin position="32"/>
        <end position="51"/>
    </location>
</feature>
<dbReference type="InterPro" id="IPR001133">
    <property type="entry name" value="NADH_UbQ_OxRdtase_chain4L/K"/>
</dbReference>
<protein>
    <recommendedName>
        <fullName evidence="10">NADH-quinone oxidoreductase subunit K</fullName>
        <ecNumber evidence="10">7.1.1.-</ecNumber>
    </recommendedName>
    <alternativeName>
        <fullName evidence="10">NADH dehydrogenase I subunit K</fullName>
    </alternativeName>
    <alternativeName>
        <fullName evidence="10">NDH-1 subunit K</fullName>
    </alternativeName>
</protein>
<dbReference type="GO" id="GO:0050136">
    <property type="term" value="F:NADH dehydrogenase (quinone) (non-electrogenic) activity"/>
    <property type="evidence" value="ECO:0007669"/>
    <property type="project" value="UniProtKB-UniRule"/>
</dbReference>
<evidence type="ECO:0000256" key="5">
    <source>
        <dbReference type="ARBA" id="ARBA00022692"/>
    </source>
</evidence>
<dbReference type="NCBIfam" id="NF004320">
    <property type="entry name" value="PRK05715.1-2"/>
    <property type="match status" value="1"/>
</dbReference>
<dbReference type="EC" id="7.1.1.-" evidence="10"/>
<keyword evidence="4 10" id="KW-0813">Transport</keyword>
<feature type="transmembrane region" description="Helical" evidence="10">
    <location>
        <begin position="63"/>
        <end position="88"/>
    </location>
</feature>
<keyword evidence="10" id="KW-0520">NAD</keyword>
<dbReference type="Proteomes" id="UP000076586">
    <property type="component" value="Unassembled WGS sequence"/>
</dbReference>
<evidence type="ECO:0000256" key="9">
    <source>
        <dbReference type="ARBA" id="ARBA00023136"/>
    </source>
</evidence>
<dbReference type="GO" id="GO:0048038">
    <property type="term" value="F:quinone binding"/>
    <property type="evidence" value="ECO:0007669"/>
    <property type="project" value="UniProtKB-KW"/>
</dbReference>
<evidence type="ECO:0000256" key="3">
    <source>
        <dbReference type="ARBA" id="ARBA00010519"/>
    </source>
</evidence>
<dbReference type="PANTHER" id="PTHR11434:SF16">
    <property type="entry name" value="NADH-UBIQUINONE OXIDOREDUCTASE CHAIN 4L"/>
    <property type="match status" value="1"/>
</dbReference>
<feature type="transmembrane region" description="Helical" evidence="10">
    <location>
        <begin position="6"/>
        <end position="25"/>
    </location>
</feature>
<dbReference type="HAMAP" id="MF_01456">
    <property type="entry name" value="NDH1_NuoK"/>
    <property type="match status" value="1"/>
</dbReference>
<evidence type="ECO:0000256" key="4">
    <source>
        <dbReference type="ARBA" id="ARBA00022448"/>
    </source>
</evidence>
<dbReference type="GO" id="GO:0030964">
    <property type="term" value="C:NADH dehydrogenase complex"/>
    <property type="evidence" value="ECO:0007669"/>
    <property type="project" value="TreeGrafter"/>
</dbReference>
<keyword evidence="8 10" id="KW-1133">Transmembrane helix</keyword>
<organism evidence="11 12">
    <name type="scientific">Paludibacter jiangxiensis</name>
    <dbReference type="NCBI Taxonomy" id="681398"/>
    <lineage>
        <taxon>Bacteria</taxon>
        <taxon>Pseudomonadati</taxon>
        <taxon>Bacteroidota</taxon>
        <taxon>Bacteroidia</taxon>
        <taxon>Bacteroidales</taxon>
        <taxon>Paludibacteraceae</taxon>
        <taxon>Paludibacter</taxon>
    </lineage>
</organism>
<evidence type="ECO:0000313" key="12">
    <source>
        <dbReference type="Proteomes" id="UP000076586"/>
    </source>
</evidence>
<evidence type="ECO:0000256" key="7">
    <source>
        <dbReference type="ARBA" id="ARBA00022967"/>
    </source>
</evidence>